<keyword evidence="14" id="KW-1185">Reference proteome</keyword>
<evidence type="ECO:0000313" key="13">
    <source>
        <dbReference type="EMBL" id="ESR24783.1"/>
    </source>
</evidence>
<feature type="domain" description="GHMP kinase N-terminal" evidence="11">
    <location>
        <begin position="77"/>
        <end position="149"/>
    </location>
</feature>
<dbReference type="InterPro" id="IPR006204">
    <property type="entry name" value="GHMP_kinase_N_dom"/>
</dbReference>
<evidence type="ECO:0000256" key="6">
    <source>
        <dbReference type="ARBA" id="ARBA00022777"/>
    </source>
</evidence>
<keyword evidence="5 10" id="KW-0547">Nucleotide-binding</keyword>
<dbReference type="InterPro" id="IPR036554">
    <property type="entry name" value="GHMP_kinase_C_sf"/>
</dbReference>
<dbReference type="PANTHER" id="PTHR43527:SF2">
    <property type="entry name" value="4-DIPHOSPHOCYTIDYL-2-C-METHYL-D-ERYTHRITOL KINASE, CHLOROPLASTIC"/>
    <property type="match status" value="1"/>
</dbReference>
<evidence type="ECO:0000256" key="7">
    <source>
        <dbReference type="ARBA" id="ARBA00022840"/>
    </source>
</evidence>
<feature type="domain" description="GHMP kinase C-terminal" evidence="12">
    <location>
        <begin position="213"/>
        <end position="277"/>
    </location>
</feature>
<dbReference type="InterPro" id="IPR013750">
    <property type="entry name" value="GHMP_kinase_C_dom"/>
</dbReference>
<evidence type="ECO:0000313" key="14">
    <source>
        <dbReference type="Proteomes" id="UP000017819"/>
    </source>
</evidence>
<evidence type="ECO:0000256" key="3">
    <source>
        <dbReference type="ARBA" id="ARBA00017473"/>
    </source>
</evidence>
<comment type="catalytic activity">
    <reaction evidence="10">
        <text>4-CDP-2-C-methyl-D-erythritol + ATP = 4-CDP-2-C-methyl-D-erythritol 2-phosphate + ADP + H(+)</text>
        <dbReference type="Rhea" id="RHEA:18437"/>
        <dbReference type="ChEBI" id="CHEBI:15378"/>
        <dbReference type="ChEBI" id="CHEBI:30616"/>
        <dbReference type="ChEBI" id="CHEBI:57823"/>
        <dbReference type="ChEBI" id="CHEBI:57919"/>
        <dbReference type="ChEBI" id="CHEBI:456216"/>
        <dbReference type="EC" id="2.7.1.148"/>
    </reaction>
</comment>
<comment type="similarity">
    <text evidence="1 10">Belongs to the GHMP kinase family. IspE subfamily.</text>
</comment>
<evidence type="ECO:0000256" key="5">
    <source>
        <dbReference type="ARBA" id="ARBA00022741"/>
    </source>
</evidence>
<dbReference type="SUPFAM" id="SSF55060">
    <property type="entry name" value="GHMP Kinase, C-terminal domain"/>
    <property type="match status" value="1"/>
</dbReference>
<comment type="function">
    <text evidence="10">Catalyzes the phosphorylation of the position 2 hydroxy group of 4-diphosphocytidyl-2C-methyl-D-erythritol.</text>
</comment>
<feature type="active site" evidence="10">
    <location>
        <position position="18"/>
    </location>
</feature>
<dbReference type="GO" id="GO:0050515">
    <property type="term" value="F:4-(cytidine 5'-diphospho)-2-C-methyl-D-erythritol kinase activity"/>
    <property type="evidence" value="ECO:0007669"/>
    <property type="project" value="UniProtKB-UniRule"/>
</dbReference>
<dbReference type="NCBIfam" id="TIGR00154">
    <property type="entry name" value="ispE"/>
    <property type="match status" value="1"/>
</dbReference>
<name>V4TF22_9HYPH</name>
<evidence type="ECO:0000256" key="1">
    <source>
        <dbReference type="ARBA" id="ARBA00009684"/>
    </source>
</evidence>
<dbReference type="InterPro" id="IPR004424">
    <property type="entry name" value="IspE"/>
</dbReference>
<dbReference type="Pfam" id="PF00288">
    <property type="entry name" value="GHMP_kinases_N"/>
    <property type="match status" value="1"/>
</dbReference>
<comment type="caution">
    <text evidence="13">The sequence shown here is derived from an EMBL/GenBank/DDBJ whole genome shotgun (WGS) entry which is preliminary data.</text>
</comment>
<evidence type="ECO:0000256" key="4">
    <source>
        <dbReference type="ARBA" id="ARBA00022679"/>
    </source>
</evidence>
<keyword evidence="8 10" id="KW-0414">Isoprene biosynthesis</keyword>
<evidence type="ECO:0000256" key="10">
    <source>
        <dbReference type="HAMAP-Rule" id="MF_00061"/>
    </source>
</evidence>
<dbReference type="PIRSF" id="PIRSF010376">
    <property type="entry name" value="IspE"/>
    <property type="match status" value="1"/>
</dbReference>
<dbReference type="InterPro" id="IPR020568">
    <property type="entry name" value="Ribosomal_Su5_D2-typ_SF"/>
</dbReference>
<dbReference type="STRING" id="631454.N177_2106"/>
<keyword evidence="6 10" id="KW-0418">Kinase</keyword>
<dbReference type="PANTHER" id="PTHR43527">
    <property type="entry name" value="4-DIPHOSPHOCYTIDYL-2-C-METHYL-D-ERYTHRITOL KINASE, CHLOROPLASTIC"/>
    <property type="match status" value="1"/>
</dbReference>
<dbReference type="InterPro" id="IPR014721">
    <property type="entry name" value="Ribsml_uS5_D2-typ_fold_subgr"/>
</dbReference>
<keyword evidence="7 10" id="KW-0067">ATP-binding</keyword>
<dbReference type="HAMAP" id="MF_00061">
    <property type="entry name" value="IspE"/>
    <property type="match status" value="1"/>
</dbReference>
<gene>
    <name evidence="10" type="primary">ispE</name>
    <name evidence="13" type="ORF">N177_2106</name>
</gene>
<feature type="active site" evidence="10">
    <location>
        <position position="142"/>
    </location>
</feature>
<dbReference type="GO" id="GO:0016114">
    <property type="term" value="P:terpenoid biosynthetic process"/>
    <property type="evidence" value="ECO:0007669"/>
    <property type="project" value="UniProtKB-UniRule"/>
</dbReference>
<evidence type="ECO:0000256" key="9">
    <source>
        <dbReference type="ARBA" id="ARBA00032554"/>
    </source>
</evidence>
<dbReference type="PATRIC" id="fig|631454.5.peg.2075"/>
<dbReference type="Proteomes" id="UP000017819">
    <property type="component" value="Unassembled WGS sequence"/>
</dbReference>
<evidence type="ECO:0000259" key="11">
    <source>
        <dbReference type="Pfam" id="PF00288"/>
    </source>
</evidence>
<accession>V4TF22</accession>
<dbReference type="Gene3D" id="3.30.70.890">
    <property type="entry name" value="GHMP kinase, C-terminal domain"/>
    <property type="match status" value="1"/>
</dbReference>
<evidence type="ECO:0000256" key="2">
    <source>
        <dbReference type="ARBA" id="ARBA00012052"/>
    </source>
</evidence>
<keyword evidence="4 10" id="KW-0808">Transferase</keyword>
<proteinExistence type="inferred from homology"/>
<dbReference type="Gene3D" id="3.30.230.10">
    <property type="match status" value="1"/>
</dbReference>
<dbReference type="EC" id="2.7.1.148" evidence="2 10"/>
<protein>
    <recommendedName>
        <fullName evidence="3 10">4-diphosphocytidyl-2-C-methyl-D-erythritol kinase</fullName>
        <shortName evidence="10">CMK</shortName>
        <ecNumber evidence="2 10">2.7.1.148</ecNumber>
    </recommendedName>
    <alternativeName>
        <fullName evidence="9 10">4-(cytidine-5'-diphospho)-2-C-methyl-D-erythritol kinase</fullName>
    </alternativeName>
</protein>
<reference evidence="13 14" key="1">
    <citation type="journal article" date="2014" name="Genome Announc.">
        <title>Draft Genome Sequence of Lutibaculum baratangense Strain AMV1T, Isolated from a Mud Volcano in Andamans, India.</title>
        <authorList>
            <person name="Singh A."/>
            <person name="Sreenivas A."/>
            <person name="Sathyanarayana Reddy G."/>
            <person name="Pinnaka A.K."/>
            <person name="Shivaji S."/>
        </authorList>
    </citation>
    <scope>NUCLEOTIDE SEQUENCE [LARGE SCALE GENOMIC DNA]</scope>
    <source>
        <strain evidence="13 14">AMV1</strain>
    </source>
</reference>
<dbReference type="UniPathway" id="UPA00056">
    <property type="reaction ID" value="UER00094"/>
</dbReference>
<dbReference type="RefSeq" id="WP_023432236.1">
    <property type="nucleotide sequence ID" value="NZ_AWXZ01000029.1"/>
</dbReference>
<evidence type="ECO:0000256" key="8">
    <source>
        <dbReference type="ARBA" id="ARBA00023229"/>
    </source>
</evidence>
<organism evidence="13 14">
    <name type="scientific">Lutibaculum baratangense AMV1</name>
    <dbReference type="NCBI Taxonomy" id="631454"/>
    <lineage>
        <taxon>Bacteria</taxon>
        <taxon>Pseudomonadati</taxon>
        <taxon>Pseudomonadota</taxon>
        <taxon>Alphaproteobacteria</taxon>
        <taxon>Hyphomicrobiales</taxon>
        <taxon>Tepidamorphaceae</taxon>
        <taxon>Lutibaculum</taxon>
    </lineage>
</organism>
<dbReference type="NCBIfam" id="NF011202">
    <property type="entry name" value="PRK14608.1"/>
    <property type="match status" value="1"/>
</dbReference>
<dbReference type="SUPFAM" id="SSF54211">
    <property type="entry name" value="Ribosomal protein S5 domain 2-like"/>
    <property type="match status" value="1"/>
</dbReference>
<dbReference type="Pfam" id="PF08544">
    <property type="entry name" value="GHMP_kinases_C"/>
    <property type="match status" value="1"/>
</dbReference>
<feature type="binding site" evidence="10">
    <location>
        <begin position="100"/>
        <end position="110"/>
    </location>
    <ligand>
        <name>ATP</name>
        <dbReference type="ChEBI" id="CHEBI:30616"/>
    </ligand>
</feature>
<dbReference type="GO" id="GO:0019288">
    <property type="term" value="P:isopentenyl diphosphate biosynthetic process, methylerythritol 4-phosphate pathway"/>
    <property type="evidence" value="ECO:0007669"/>
    <property type="project" value="UniProtKB-UniRule"/>
</dbReference>
<dbReference type="AlphaFoldDB" id="V4TF22"/>
<dbReference type="eggNOG" id="COG1947">
    <property type="taxonomic scope" value="Bacteria"/>
</dbReference>
<sequence length="300" mass="31367">MRHGEAAARRLSLEAPAKVNLALHVTGRRDDGYHLLDTVAVFTGVADRLETEPAVDLGLVVEGPFAASLRDEDVSENLVLKAARLLGGLPVRIELEKNLPVAAGIGGGSADAAAALRLLADLSDRSPDRARLHAAALALGADVPMCLAGVPLRARGIGEVIEPLPGFPSLPLLLANPLVPVPTGRVFRALDLRSRGPLPPSEGLRDIPDVVAWLARAHNDLEAPAIATEPVVGEVLAALRQLPGCGFARMSGSGATCFGVFADLDTAERAAAELRSVRPKWWILATATRTVAPTIVRIAG</sequence>
<comment type="pathway">
    <text evidence="10">Isoprenoid biosynthesis; isopentenyl diphosphate biosynthesis via DXP pathway; isopentenyl diphosphate from 1-deoxy-D-xylulose 5-phosphate: step 3/6.</text>
</comment>
<evidence type="ECO:0000259" key="12">
    <source>
        <dbReference type="Pfam" id="PF08544"/>
    </source>
</evidence>
<dbReference type="EMBL" id="AWXZ01000029">
    <property type="protein sequence ID" value="ESR24783.1"/>
    <property type="molecule type" value="Genomic_DNA"/>
</dbReference>
<dbReference type="GO" id="GO:0005524">
    <property type="term" value="F:ATP binding"/>
    <property type="evidence" value="ECO:0007669"/>
    <property type="project" value="UniProtKB-UniRule"/>
</dbReference>